<reference evidence="2" key="1">
    <citation type="journal article" date="2014" name="BMC Genomics">
        <title>Genome characteristics reveal the impact of lichenization on lichen-forming fungus Endocarpon pusillum Hedwig (Verrucariales, Ascomycota).</title>
        <authorList>
            <person name="Wang Y.-Y."/>
            <person name="Liu B."/>
            <person name="Zhang X.-Y."/>
            <person name="Zhou Q.-M."/>
            <person name="Zhang T."/>
            <person name="Li H."/>
            <person name="Yu Y.-F."/>
            <person name="Zhang X.-L."/>
            <person name="Hao X.-Y."/>
            <person name="Wang M."/>
            <person name="Wang L."/>
            <person name="Wei J.-C."/>
        </authorList>
    </citation>
    <scope>NUCLEOTIDE SEQUENCE [LARGE SCALE GENOMIC DNA]</scope>
    <source>
        <strain evidence="2">Z07020 / HMAS-L-300199</strain>
    </source>
</reference>
<accession>U1HZH3</accession>
<dbReference type="HOGENOM" id="CLU_946751_0_0_1"/>
<gene>
    <name evidence="1" type="ORF">EPUS_05172</name>
</gene>
<dbReference type="RefSeq" id="XP_007787739.1">
    <property type="nucleotide sequence ID" value="XM_007789549.1"/>
</dbReference>
<dbReference type="Proteomes" id="UP000019373">
    <property type="component" value="Unassembled WGS sequence"/>
</dbReference>
<proteinExistence type="predicted"/>
<name>U1HZH3_ENDPU</name>
<protein>
    <submittedName>
        <fullName evidence="1">Uncharacterized protein</fullName>
    </submittedName>
</protein>
<organism evidence="1 2">
    <name type="scientific">Endocarpon pusillum (strain Z07020 / HMAS-L-300199)</name>
    <name type="common">Lichen-forming fungus</name>
    <dbReference type="NCBI Taxonomy" id="1263415"/>
    <lineage>
        <taxon>Eukaryota</taxon>
        <taxon>Fungi</taxon>
        <taxon>Dikarya</taxon>
        <taxon>Ascomycota</taxon>
        <taxon>Pezizomycotina</taxon>
        <taxon>Eurotiomycetes</taxon>
        <taxon>Chaetothyriomycetidae</taxon>
        <taxon>Verrucariales</taxon>
        <taxon>Verrucariaceae</taxon>
        <taxon>Endocarpon</taxon>
    </lineage>
</organism>
<keyword evidence="2" id="KW-1185">Reference proteome</keyword>
<evidence type="ECO:0000313" key="2">
    <source>
        <dbReference type="Proteomes" id="UP000019373"/>
    </source>
</evidence>
<dbReference type="AlphaFoldDB" id="U1HZH3"/>
<evidence type="ECO:0000313" key="1">
    <source>
        <dbReference type="EMBL" id="ERF74964.1"/>
    </source>
</evidence>
<dbReference type="EMBL" id="KE720846">
    <property type="protein sequence ID" value="ERF74964.1"/>
    <property type="molecule type" value="Genomic_DNA"/>
</dbReference>
<dbReference type="GeneID" id="19240125"/>
<sequence>MSALPFFRPPPYPNRLVTGSKCAHEAEFFLPQTFGNFPASAKFKGPSSWHEFDQVRLTIAQNVVLERIVEAANEARSLNCLMADVSLCFRQSFDVMFSGHGLVTFCQIRPEYSQEVDRISDELARLVLGPVSAQYQLTLHWTAIYDRVTQQFDHLQTECSKYLHKLRTMMQDSLLIQYADANAVFKEWWMDRFDEVNKHERLLQNSDVIIQPTVRNVLADISRQVPAGEGVQIITKMDGVYHVVCTLATNVVLLADEGELLAEIERRSSAPEVGLLFENLTLNTRNNNSSMSLV</sequence>